<dbReference type="PANTHER" id="PTHR33874">
    <property type="entry name" value="RING FINGER PROTEIN"/>
    <property type="match status" value="1"/>
</dbReference>
<keyword evidence="1" id="KW-0812">Transmembrane</keyword>
<sequence>MVSSNVEEWSGIDDENYTVINEEHVVDAVANFMAKCIFFQSQSSGFWLPDLIFIIFKIYDMLYTAFSCLFVFLVFQALTPEE</sequence>
<dbReference type="EMBL" id="JABFAC010000004">
    <property type="protein sequence ID" value="MBA0611421.1"/>
    <property type="molecule type" value="Genomic_DNA"/>
</dbReference>
<evidence type="ECO:0000256" key="1">
    <source>
        <dbReference type="SAM" id="Phobius"/>
    </source>
</evidence>
<keyword evidence="1" id="KW-1133">Transmembrane helix</keyword>
<feature type="non-terminal residue" evidence="2">
    <location>
        <position position="82"/>
    </location>
</feature>
<comment type="caution">
    <text evidence="2">The sequence shown here is derived from an EMBL/GenBank/DDBJ whole genome shotgun (WGS) entry which is preliminary data.</text>
</comment>
<gene>
    <name evidence="2" type="ORF">Godav_012110</name>
</gene>
<dbReference type="AlphaFoldDB" id="A0A7J8RCB2"/>
<protein>
    <submittedName>
        <fullName evidence="2">Uncharacterized protein</fullName>
    </submittedName>
</protein>
<keyword evidence="3" id="KW-1185">Reference proteome</keyword>
<keyword evidence="1" id="KW-0472">Membrane</keyword>
<organism evidence="2 3">
    <name type="scientific">Gossypium davidsonii</name>
    <name type="common">Davidson's cotton</name>
    <name type="synonym">Gossypium klotzschianum subsp. davidsonii</name>
    <dbReference type="NCBI Taxonomy" id="34287"/>
    <lineage>
        <taxon>Eukaryota</taxon>
        <taxon>Viridiplantae</taxon>
        <taxon>Streptophyta</taxon>
        <taxon>Embryophyta</taxon>
        <taxon>Tracheophyta</taxon>
        <taxon>Spermatophyta</taxon>
        <taxon>Magnoliopsida</taxon>
        <taxon>eudicotyledons</taxon>
        <taxon>Gunneridae</taxon>
        <taxon>Pentapetalae</taxon>
        <taxon>rosids</taxon>
        <taxon>malvids</taxon>
        <taxon>Malvales</taxon>
        <taxon>Malvaceae</taxon>
        <taxon>Malvoideae</taxon>
        <taxon>Gossypium</taxon>
    </lineage>
</organism>
<evidence type="ECO:0000313" key="2">
    <source>
        <dbReference type="EMBL" id="MBA0611421.1"/>
    </source>
</evidence>
<evidence type="ECO:0000313" key="3">
    <source>
        <dbReference type="Proteomes" id="UP000593561"/>
    </source>
</evidence>
<dbReference type="PANTHER" id="PTHR33874:SF4">
    <property type="entry name" value="EXPRESSED PROTEIN"/>
    <property type="match status" value="1"/>
</dbReference>
<dbReference type="Proteomes" id="UP000593561">
    <property type="component" value="Unassembled WGS sequence"/>
</dbReference>
<proteinExistence type="predicted"/>
<reference evidence="2 3" key="1">
    <citation type="journal article" date="2019" name="Genome Biol. Evol.">
        <title>Insights into the evolution of the New World diploid cottons (Gossypium, subgenus Houzingenia) based on genome sequencing.</title>
        <authorList>
            <person name="Grover C.E."/>
            <person name="Arick M.A. 2nd"/>
            <person name="Thrash A."/>
            <person name="Conover J.L."/>
            <person name="Sanders W.S."/>
            <person name="Peterson D.G."/>
            <person name="Frelichowski J.E."/>
            <person name="Scheffler J.A."/>
            <person name="Scheffler B.E."/>
            <person name="Wendel J.F."/>
        </authorList>
    </citation>
    <scope>NUCLEOTIDE SEQUENCE [LARGE SCALE GENOMIC DNA]</scope>
    <source>
        <strain evidence="2">27</strain>
        <tissue evidence="2">Leaf</tissue>
    </source>
</reference>
<accession>A0A7J8RCB2</accession>
<name>A0A7J8RCB2_GOSDV</name>
<feature type="transmembrane region" description="Helical" evidence="1">
    <location>
        <begin position="51"/>
        <end position="75"/>
    </location>
</feature>